<dbReference type="Gene3D" id="3.40.50.1390">
    <property type="entry name" value="Resolvase, N-terminal catalytic domain"/>
    <property type="match status" value="1"/>
</dbReference>
<dbReference type="PROSITE" id="PS00397">
    <property type="entry name" value="RECOMBINASES_1"/>
    <property type="match status" value="1"/>
</dbReference>
<dbReference type="GO" id="GO:0000150">
    <property type="term" value="F:DNA strand exchange activity"/>
    <property type="evidence" value="ECO:0007669"/>
    <property type="project" value="InterPro"/>
</dbReference>
<dbReference type="Proteomes" id="UP000182409">
    <property type="component" value="Unassembled WGS sequence"/>
</dbReference>
<dbReference type="InterPro" id="IPR006118">
    <property type="entry name" value="Recombinase_CS"/>
</dbReference>
<dbReference type="PROSITE" id="PS00398">
    <property type="entry name" value="RECOMBINASES_2"/>
    <property type="match status" value="1"/>
</dbReference>
<dbReference type="AlphaFoldDB" id="A0A1H4W5C0"/>
<dbReference type="GO" id="GO:0003677">
    <property type="term" value="F:DNA binding"/>
    <property type="evidence" value="ECO:0007669"/>
    <property type="project" value="UniProtKB-KW"/>
</dbReference>
<dbReference type="PROSITE" id="PS51736">
    <property type="entry name" value="RECOMBINASES_3"/>
    <property type="match status" value="1"/>
</dbReference>
<evidence type="ECO:0000256" key="6">
    <source>
        <dbReference type="PROSITE-ProRule" id="PRU10137"/>
    </source>
</evidence>
<dbReference type="Gene3D" id="1.10.10.60">
    <property type="entry name" value="Homeodomain-like"/>
    <property type="match status" value="1"/>
</dbReference>
<keyword evidence="3" id="KW-0238">DNA-binding</keyword>
<proteinExistence type="inferred from homology"/>
<dbReference type="InterPro" id="IPR009057">
    <property type="entry name" value="Homeodomain-like_sf"/>
</dbReference>
<dbReference type="SUPFAM" id="SSF46689">
    <property type="entry name" value="Homeodomain-like"/>
    <property type="match status" value="1"/>
</dbReference>
<dbReference type="SMART" id="SM00857">
    <property type="entry name" value="Resolvase"/>
    <property type="match status" value="1"/>
</dbReference>
<dbReference type="CDD" id="cd00569">
    <property type="entry name" value="HTH_Hin_like"/>
    <property type="match status" value="1"/>
</dbReference>
<dbReference type="Pfam" id="PF00239">
    <property type="entry name" value="Resolvase"/>
    <property type="match status" value="1"/>
</dbReference>
<evidence type="ECO:0000256" key="5">
    <source>
        <dbReference type="PIRSR" id="PIRSR606118-50"/>
    </source>
</evidence>
<evidence type="ECO:0000256" key="4">
    <source>
        <dbReference type="ARBA" id="ARBA00023172"/>
    </source>
</evidence>
<dbReference type="CDD" id="cd03768">
    <property type="entry name" value="SR_ResInv"/>
    <property type="match status" value="1"/>
</dbReference>
<feature type="domain" description="Resolvase/invertase-type recombinase catalytic" evidence="8">
    <location>
        <begin position="48"/>
        <end position="181"/>
    </location>
</feature>
<protein>
    <submittedName>
        <fullName evidence="9">Site-specific DNA recombinase</fullName>
    </submittedName>
</protein>
<dbReference type="GO" id="GO:0015074">
    <property type="term" value="P:DNA integration"/>
    <property type="evidence" value="ECO:0007669"/>
    <property type="project" value="UniProtKB-KW"/>
</dbReference>
<evidence type="ECO:0000256" key="3">
    <source>
        <dbReference type="ARBA" id="ARBA00023125"/>
    </source>
</evidence>
<dbReference type="PANTHER" id="PTHR30461:SF26">
    <property type="entry name" value="RESOLVASE HOMOLOG YNEB"/>
    <property type="match status" value="1"/>
</dbReference>
<name>A0A1H4W5C0_9BACT</name>
<comment type="similarity">
    <text evidence="1">Belongs to the site-specific recombinase resolvase family.</text>
</comment>
<dbReference type="InterPro" id="IPR050639">
    <property type="entry name" value="SSR_resolvase"/>
</dbReference>
<dbReference type="InterPro" id="IPR036162">
    <property type="entry name" value="Resolvase-like_N_sf"/>
</dbReference>
<evidence type="ECO:0000256" key="2">
    <source>
        <dbReference type="ARBA" id="ARBA00022908"/>
    </source>
</evidence>
<dbReference type="EMBL" id="FNSD01000002">
    <property type="protein sequence ID" value="SEC88536.1"/>
    <property type="molecule type" value="Genomic_DNA"/>
</dbReference>
<dbReference type="InterPro" id="IPR006119">
    <property type="entry name" value="Resolv_N"/>
</dbReference>
<dbReference type="PANTHER" id="PTHR30461">
    <property type="entry name" value="DNA-INVERTASE FROM LAMBDOID PROPHAGE"/>
    <property type="match status" value="1"/>
</dbReference>
<evidence type="ECO:0000259" key="8">
    <source>
        <dbReference type="PROSITE" id="PS51736"/>
    </source>
</evidence>
<keyword evidence="2" id="KW-0229">DNA integration</keyword>
<evidence type="ECO:0000256" key="7">
    <source>
        <dbReference type="SAM" id="MobiDB-lite"/>
    </source>
</evidence>
<dbReference type="InterPro" id="IPR006120">
    <property type="entry name" value="Resolvase_HTH_dom"/>
</dbReference>
<feature type="region of interest" description="Disordered" evidence="7">
    <location>
        <begin position="14"/>
        <end position="45"/>
    </location>
</feature>
<evidence type="ECO:0000256" key="1">
    <source>
        <dbReference type="ARBA" id="ARBA00009913"/>
    </source>
</evidence>
<sequence length="235" mass="26383">MIRLMVRVKELTVTKKSARQTKPTKAAKSARSTPPAKAAKSARPSKGQCVGYIRVSTLDQREDRQLEGVTVDRRFVDHVSGKDVKRPQLTAMLSFVREGDTVVCHSMDRLGRNLDDLRKLVFGLTERGIRVEFRKENLIFTGEDSPMANLLLSVMGAIAEFERQLIRERQREGIELAKKRGVYKGRPRTLSAEVVASLVQRFEAGEKPSVLAREFGVSRMTLHRYRTKAIGAGSS</sequence>
<evidence type="ECO:0000313" key="10">
    <source>
        <dbReference type="Proteomes" id="UP000182409"/>
    </source>
</evidence>
<dbReference type="SUPFAM" id="SSF53041">
    <property type="entry name" value="Resolvase-like"/>
    <property type="match status" value="1"/>
</dbReference>
<evidence type="ECO:0000313" key="9">
    <source>
        <dbReference type="EMBL" id="SEC88536.1"/>
    </source>
</evidence>
<accession>A0A1H4W5C0</accession>
<feature type="active site" description="O-(5'-phospho-DNA)-serine intermediate" evidence="5 6">
    <location>
        <position position="56"/>
    </location>
</feature>
<organism evidence="9 10">
    <name type="scientific">Terriglobus roseus</name>
    <dbReference type="NCBI Taxonomy" id="392734"/>
    <lineage>
        <taxon>Bacteria</taxon>
        <taxon>Pseudomonadati</taxon>
        <taxon>Acidobacteriota</taxon>
        <taxon>Terriglobia</taxon>
        <taxon>Terriglobales</taxon>
        <taxon>Acidobacteriaceae</taxon>
        <taxon>Terriglobus</taxon>
    </lineage>
</organism>
<reference evidence="9 10" key="1">
    <citation type="submission" date="2016-10" db="EMBL/GenBank/DDBJ databases">
        <authorList>
            <person name="de Groot N.N."/>
        </authorList>
    </citation>
    <scope>NUCLEOTIDE SEQUENCE [LARGE SCALE GENOMIC DNA]</scope>
    <source>
        <strain evidence="9 10">AB35.6</strain>
    </source>
</reference>
<keyword evidence="4" id="KW-0233">DNA recombination</keyword>
<feature type="compositionally biased region" description="Low complexity" evidence="7">
    <location>
        <begin position="26"/>
        <end position="45"/>
    </location>
</feature>
<dbReference type="Pfam" id="PF02796">
    <property type="entry name" value="HTH_7"/>
    <property type="match status" value="1"/>
</dbReference>
<gene>
    <name evidence="9" type="ORF">SAMN05443244_4042</name>
</gene>